<dbReference type="GO" id="GO:0008654">
    <property type="term" value="P:phospholipid biosynthetic process"/>
    <property type="evidence" value="ECO:0007669"/>
    <property type="project" value="InterPro"/>
</dbReference>
<gene>
    <name evidence="2" type="ORF">A3D77_04375</name>
</gene>
<dbReference type="GO" id="GO:0016780">
    <property type="term" value="F:phosphotransferase activity, for other substituted phosphate groups"/>
    <property type="evidence" value="ECO:0007669"/>
    <property type="project" value="InterPro"/>
</dbReference>
<accession>A0A1F5ZJ89</accession>
<dbReference type="Pfam" id="PF01066">
    <property type="entry name" value="CDP-OH_P_transf"/>
    <property type="match status" value="1"/>
</dbReference>
<feature type="transmembrane region" description="Helical" evidence="1">
    <location>
        <begin position="60"/>
        <end position="79"/>
    </location>
</feature>
<dbReference type="InterPro" id="IPR000462">
    <property type="entry name" value="CDP-OH_P_trans"/>
</dbReference>
<feature type="transmembrane region" description="Helical" evidence="1">
    <location>
        <begin position="35"/>
        <end position="54"/>
    </location>
</feature>
<evidence type="ECO:0008006" key="4">
    <source>
        <dbReference type="Google" id="ProtNLM"/>
    </source>
</evidence>
<organism evidence="2 3">
    <name type="scientific">Candidatus Gottesmanbacteria bacterium RIFCSPHIGHO2_02_FULL_39_11</name>
    <dbReference type="NCBI Taxonomy" id="1798382"/>
    <lineage>
        <taxon>Bacteria</taxon>
        <taxon>Candidatus Gottesmaniibacteriota</taxon>
    </lineage>
</organism>
<proteinExistence type="predicted"/>
<keyword evidence="1" id="KW-0472">Membrane</keyword>
<evidence type="ECO:0000313" key="3">
    <source>
        <dbReference type="Proteomes" id="UP000176923"/>
    </source>
</evidence>
<keyword evidence="1" id="KW-0812">Transmembrane</keyword>
<sequence>MKKRRTNDFMIAVFRIVADPFVTVLSKSTITPNQITFLNFIIFTPILAYLFFLGGFWNNMLALFIIVINTFFDVLDGGLARKKNMQSKLGEWMENGFDPLTQMIILFSITLHILIQYSGENWKYLALLPLLGQSMANMLGQKLNSEFGLDFAAGNEQLYKLFTYRKSFADNFLKNMLIPSNLIYSVFFTAKYYLLIGIFFNILHVTYIIFGFFILLRLLFLYLIFSLYYSNLKLENKYATFKFLRKYKR</sequence>
<dbReference type="STRING" id="1798382.A3D77_04375"/>
<dbReference type="InterPro" id="IPR043130">
    <property type="entry name" value="CDP-OH_PTrfase_TM_dom"/>
</dbReference>
<evidence type="ECO:0000256" key="1">
    <source>
        <dbReference type="SAM" id="Phobius"/>
    </source>
</evidence>
<dbReference type="Proteomes" id="UP000176923">
    <property type="component" value="Unassembled WGS sequence"/>
</dbReference>
<dbReference type="Gene3D" id="1.20.120.1760">
    <property type="match status" value="1"/>
</dbReference>
<feature type="transmembrane region" description="Helical" evidence="1">
    <location>
        <begin position="208"/>
        <end position="229"/>
    </location>
</feature>
<reference evidence="2 3" key="1">
    <citation type="journal article" date="2016" name="Nat. Commun.">
        <title>Thousands of microbial genomes shed light on interconnected biogeochemical processes in an aquifer system.</title>
        <authorList>
            <person name="Anantharaman K."/>
            <person name="Brown C.T."/>
            <person name="Hug L.A."/>
            <person name="Sharon I."/>
            <person name="Castelle C.J."/>
            <person name="Probst A.J."/>
            <person name="Thomas B.C."/>
            <person name="Singh A."/>
            <person name="Wilkins M.J."/>
            <person name="Karaoz U."/>
            <person name="Brodie E.L."/>
            <person name="Williams K.H."/>
            <person name="Hubbard S.S."/>
            <person name="Banfield J.F."/>
        </authorList>
    </citation>
    <scope>NUCLEOTIDE SEQUENCE [LARGE SCALE GENOMIC DNA]</scope>
</reference>
<feature type="transmembrane region" description="Helical" evidence="1">
    <location>
        <begin position="182"/>
        <end position="202"/>
    </location>
</feature>
<name>A0A1F5ZJ89_9BACT</name>
<evidence type="ECO:0000313" key="2">
    <source>
        <dbReference type="EMBL" id="OGG12549.1"/>
    </source>
</evidence>
<protein>
    <recommendedName>
        <fullName evidence="4">CDP-alcohol phosphatidyltransferase</fullName>
    </recommendedName>
</protein>
<keyword evidence="1" id="KW-1133">Transmembrane helix</keyword>
<comment type="caution">
    <text evidence="2">The sequence shown here is derived from an EMBL/GenBank/DDBJ whole genome shotgun (WGS) entry which is preliminary data.</text>
</comment>
<dbReference type="EMBL" id="MFJL01000044">
    <property type="protein sequence ID" value="OGG12549.1"/>
    <property type="molecule type" value="Genomic_DNA"/>
</dbReference>
<dbReference type="GO" id="GO:0016020">
    <property type="term" value="C:membrane"/>
    <property type="evidence" value="ECO:0007669"/>
    <property type="project" value="InterPro"/>
</dbReference>
<dbReference type="AlphaFoldDB" id="A0A1F5ZJ89"/>